<evidence type="ECO:0000313" key="5">
    <source>
        <dbReference type="Proteomes" id="UP001216579"/>
    </source>
</evidence>
<keyword evidence="2" id="KW-0349">Heme</keyword>
<evidence type="ECO:0000256" key="1">
    <source>
        <dbReference type="ARBA" id="ARBA00010617"/>
    </source>
</evidence>
<dbReference type="InterPro" id="IPR001128">
    <property type="entry name" value="Cyt_P450"/>
</dbReference>
<evidence type="ECO:0000313" key="4">
    <source>
        <dbReference type="EMBL" id="MDF3289314.1"/>
    </source>
</evidence>
<dbReference type="Gene3D" id="1.10.630.10">
    <property type="entry name" value="Cytochrome P450"/>
    <property type="match status" value="1"/>
</dbReference>
<dbReference type="CDD" id="cd20625">
    <property type="entry name" value="CYP164-like"/>
    <property type="match status" value="1"/>
</dbReference>
<dbReference type="RefSeq" id="WP_276092916.1">
    <property type="nucleotide sequence ID" value="NZ_JARJBC010000004.1"/>
</dbReference>
<feature type="region of interest" description="Disordered" evidence="3">
    <location>
        <begin position="56"/>
        <end position="85"/>
    </location>
</feature>
<evidence type="ECO:0000256" key="2">
    <source>
        <dbReference type="RuleBase" id="RU000461"/>
    </source>
</evidence>
<keyword evidence="5" id="KW-1185">Reference proteome</keyword>
<dbReference type="Pfam" id="PF00067">
    <property type="entry name" value="p450"/>
    <property type="match status" value="1"/>
</dbReference>
<reference evidence="4 5" key="1">
    <citation type="submission" date="2023-03" db="EMBL/GenBank/DDBJ databases">
        <title>Draft genome sequence of Streptomyces sp. RB6PN23 isolated from peat swamp forest in Thailand.</title>
        <authorList>
            <person name="Klaysubun C."/>
            <person name="Duangmal K."/>
        </authorList>
    </citation>
    <scope>NUCLEOTIDE SEQUENCE [LARGE SCALE GENOMIC DNA]</scope>
    <source>
        <strain evidence="4 5">RB6PN23</strain>
    </source>
</reference>
<evidence type="ECO:0000256" key="3">
    <source>
        <dbReference type="SAM" id="MobiDB-lite"/>
    </source>
</evidence>
<dbReference type="PRINTS" id="PR00359">
    <property type="entry name" value="BP450"/>
</dbReference>
<keyword evidence="2" id="KW-0560">Oxidoreductase</keyword>
<dbReference type="PROSITE" id="PS00086">
    <property type="entry name" value="CYTOCHROME_P450"/>
    <property type="match status" value="1"/>
</dbReference>
<name>A0ABT5ZIB9_9ACTN</name>
<accession>A0ABT5ZIB9</accession>
<dbReference type="PRINTS" id="PR00385">
    <property type="entry name" value="P450"/>
</dbReference>
<dbReference type="InterPro" id="IPR017972">
    <property type="entry name" value="Cyt_P450_CS"/>
</dbReference>
<dbReference type="InterPro" id="IPR002397">
    <property type="entry name" value="Cyt_P450_B"/>
</dbReference>
<keyword evidence="2" id="KW-0503">Monooxygenase</keyword>
<dbReference type="PANTHER" id="PTHR46696">
    <property type="entry name" value="P450, PUTATIVE (EUROFUNG)-RELATED"/>
    <property type="match status" value="1"/>
</dbReference>
<comment type="caution">
    <text evidence="4">The sequence shown here is derived from an EMBL/GenBank/DDBJ whole genome shotgun (WGS) entry which is preliminary data.</text>
</comment>
<dbReference type="EMBL" id="JARJBC010000004">
    <property type="protein sequence ID" value="MDF3289314.1"/>
    <property type="molecule type" value="Genomic_DNA"/>
</dbReference>
<feature type="compositionally biased region" description="Basic and acidic residues" evidence="3">
    <location>
        <begin position="56"/>
        <end position="70"/>
    </location>
</feature>
<dbReference type="InterPro" id="IPR036396">
    <property type="entry name" value="Cyt_P450_sf"/>
</dbReference>
<organism evidence="4 5">
    <name type="scientific">Streptomyces silvisoli</name>
    <dbReference type="NCBI Taxonomy" id="3034235"/>
    <lineage>
        <taxon>Bacteria</taxon>
        <taxon>Bacillati</taxon>
        <taxon>Actinomycetota</taxon>
        <taxon>Actinomycetes</taxon>
        <taxon>Kitasatosporales</taxon>
        <taxon>Streptomycetaceae</taxon>
        <taxon>Streptomyces</taxon>
    </lineage>
</organism>
<dbReference type="PANTHER" id="PTHR46696:SF1">
    <property type="entry name" value="CYTOCHROME P450 YJIB-RELATED"/>
    <property type="match status" value="1"/>
</dbReference>
<keyword evidence="2" id="KW-0479">Metal-binding</keyword>
<feature type="region of interest" description="Disordered" evidence="3">
    <location>
        <begin position="378"/>
        <end position="414"/>
    </location>
</feature>
<dbReference type="SUPFAM" id="SSF48264">
    <property type="entry name" value="Cytochrome P450"/>
    <property type="match status" value="1"/>
</dbReference>
<sequence>MTSGTLLQQITDYANRADPYPFYAELRSTPVARQDDGTYLVGTYYEISGLLHDPRLSSDPRNLADRRGGLTEEEEAGLPPSFIRLDPPEHDRMRRLAMRAFGPPHNPRRIHGMRGELLRIVTDVIDELHGKERFDLVDDVAYPFPVTVICRLLGVPREDEPRFHDWADDIVGGLDLTPGQDFTERQRTAQRARVELGGYLGGLIDQRRRNPGDDMLSALATDQGPDGRMSPIEQITTAVLLLIAGHETTVNLITNGMLTLLRQPQHLERLAKEPDLAVPLVEELLRYEPPVQILPQRVTLADIEIAGTVIPAGAPVWLALASGNRDPRRFPDPDRFDPDRQDNQHLGFGGGIHLCFGAPLARLEAQMALTQLSQRLRNPRLLEDPPPYRRNPILRGPRHLPVAVDGTQEARPTR</sequence>
<comment type="similarity">
    <text evidence="1 2">Belongs to the cytochrome P450 family.</text>
</comment>
<proteinExistence type="inferred from homology"/>
<dbReference type="Proteomes" id="UP001216579">
    <property type="component" value="Unassembled WGS sequence"/>
</dbReference>
<gene>
    <name evidence="4" type="ORF">P3G67_08700</name>
</gene>
<protein>
    <submittedName>
        <fullName evidence="4">Cytochrome P450</fullName>
    </submittedName>
</protein>
<keyword evidence="2" id="KW-0408">Iron</keyword>